<comment type="caution">
    <text evidence="1">The sequence shown here is derived from an EMBL/GenBank/DDBJ whole genome shotgun (WGS) entry which is preliminary data.</text>
</comment>
<dbReference type="EMBL" id="VIQT01000007">
    <property type="protein sequence ID" value="NDO38314.1"/>
    <property type="molecule type" value="Genomic_DNA"/>
</dbReference>
<protein>
    <recommendedName>
        <fullName evidence="3">Resolvase/invertase-type recombinase catalytic domain-containing protein</fullName>
    </recommendedName>
</protein>
<dbReference type="AlphaFoldDB" id="A0A845SVC7"/>
<evidence type="ECO:0008006" key="3">
    <source>
        <dbReference type="Google" id="ProtNLM"/>
    </source>
</evidence>
<reference evidence="1 2" key="1">
    <citation type="submission" date="2019-06" db="EMBL/GenBank/DDBJ databases">
        <title>Draft genome sequences of 15 bacterial species constituting the stable defined intestinal microbiota of the GM15 gnotobiotic mouse model.</title>
        <authorList>
            <person name="Elie C."/>
            <person name="Mathieu A."/>
            <person name="Saliou A."/>
            <person name="Darnaud M."/>
            <person name="Leulier F."/>
            <person name="Tamellini A."/>
        </authorList>
    </citation>
    <scope>NUCLEOTIDE SEQUENCE [LARGE SCALE GENOMIC DNA]</scope>
    <source>
        <strain evidence="1 2">JM4-15</strain>
    </source>
</reference>
<evidence type="ECO:0000313" key="1">
    <source>
        <dbReference type="EMBL" id="NDO38314.1"/>
    </source>
</evidence>
<accession>A0A845SVC7</accession>
<organism evidence="1 2">
    <name type="scientific">Anaerotruncus colihominis</name>
    <dbReference type="NCBI Taxonomy" id="169435"/>
    <lineage>
        <taxon>Bacteria</taxon>
        <taxon>Bacillati</taxon>
        <taxon>Bacillota</taxon>
        <taxon>Clostridia</taxon>
        <taxon>Eubacteriales</taxon>
        <taxon>Oscillospiraceae</taxon>
        <taxon>Anaerotruncus</taxon>
    </lineage>
</organism>
<name>A0A845SVC7_9FIRM</name>
<dbReference type="Proteomes" id="UP000462501">
    <property type="component" value="Unassembled WGS sequence"/>
</dbReference>
<gene>
    <name evidence="1" type="ORF">FMM72_03470</name>
</gene>
<sequence>MKRAKLNNDKITALYCRLSKDDGTNNESMSISTQENICQGGFHPKDEVPAINMNLFNFLF</sequence>
<evidence type="ECO:0000313" key="2">
    <source>
        <dbReference type="Proteomes" id="UP000462501"/>
    </source>
</evidence>
<proteinExistence type="predicted"/>